<evidence type="ECO:0000256" key="2">
    <source>
        <dbReference type="ARBA" id="ARBA00022723"/>
    </source>
</evidence>
<feature type="region of interest" description="Disordered" evidence="5">
    <location>
        <begin position="1"/>
        <end position="27"/>
    </location>
</feature>
<dbReference type="InterPro" id="IPR050987">
    <property type="entry name" value="AtrR-like"/>
</dbReference>
<evidence type="ECO:0000313" key="8">
    <source>
        <dbReference type="Proteomes" id="UP001164286"/>
    </source>
</evidence>
<keyword evidence="8" id="KW-1185">Reference proteome</keyword>
<feature type="domain" description="Zn(2)-C6 fungal-type" evidence="6">
    <location>
        <begin position="31"/>
        <end position="61"/>
    </location>
</feature>
<comment type="subcellular location">
    <subcellularLocation>
        <location evidence="1">Nucleus</location>
    </subcellularLocation>
</comment>
<protein>
    <recommendedName>
        <fullName evidence="6">Zn(2)-C6 fungal-type domain-containing protein</fullName>
    </recommendedName>
</protein>
<evidence type="ECO:0000256" key="5">
    <source>
        <dbReference type="SAM" id="MobiDB-lite"/>
    </source>
</evidence>
<dbReference type="CDD" id="cd00067">
    <property type="entry name" value="GAL4"/>
    <property type="match status" value="1"/>
</dbReference>
<dbReference type="EMBL" id="JAKWFO010000008">
    <property type="protein sequence ID" value="KAI9633557.1"/>
    <property type="molecule type" value="Genomic_DNA"/>
</dbReference>
<keyword evidence="2" id="KW-0479">Metal-binding</keyword>
<dbReference type="Proteomes" id="UP001164286">
    <property type="component" value="Unassembled WGS sequence"/>
</dbReference>
<gene>
    <name evidence="7" type="ORF">MKK02DRAFT_28374</name>
</gene>
<dbReference type="PROSITE" id="PS50048">
    <property type="entry name" value="ZN2_CY6_FUNGAL_2"/>
    <property type="match status" value="1"/>
</dbReference>
<dbReference type="AlphaFoldDB" id="A0AA38H2N3"/>
<reference evidence="7" key="1">
    <citation type="journal article" date="2022" name="G3 (Bethesda)">
        <title>High quality genome of the basidiomycete yeast Dioszegia hungarica PDD-24b-2 isolated from cloud water.</title>
        <authorList>
            <person name="Jarrige D."/>
            <person name="Haridas S."/>
            <person name="Bleykasten-Grosshans C."/>
            <person name="Joly M."/>
            <person name="Nadalig T."/>
            <person name="Sancelme M."/>
            <person name="Vuilleumier S."/>
            <person name="Grigoriev I.V."/>
            <person name="Amato P."/>
            <person name="Bringel F."/>
        </authorList>
    </citation>
    <scope>NUCLEOTIDE SEQUENCE</scope>
    <source>
        <strain evidence="7">PDD-24b-2</strain>
    </source>
</reference>
<comment type="caution">
    <text evidence="7">The sequence shown here is derived from an EMBL/GenBank/DDBJ whole genome shotgun (WGS) entry which is preliminary data.</text>
</comment>
<dbReference type="GO" id="GO:0005634">
    <property type="term" value="C:nucleus"/>
    <property type="evidence" value="ECO:0007669"/>
    <property type="project" value="UniProtKB-SubCell"/>
</dbReference>
<evidence type="ECO:0000256" key="1">
    <source>
        <dbReference type="ARBA" id="ARBA00004123"/>
    </source>
</evidence>
<dbReference type="GO" id="GO:0000981">
    <property type="term" value="F:DNA-binding transcription factor activity, RNA polymerase II-specific"/>
    <property type="evidence" value="ECO:0007669"/>
    <property type="project" value="InterPro"/>
</dbReference>
<organism evidence="7 8">
    <name type="scientific">Dioszegia hungarica</name>
    <dbReference type="NCBI Taxonomy" id="4972"/>
    <lineage>
        <taxon>Eukaryota</taxon>
        <taxon>Fungi</taxon>
        <taxon>Dikarya</taxon>
        <taxon>Basidiomycota</taxon>
        <taxon>Agaricomycotina</taxon>
        <taxon>Tremellomycetes</taxon>
        <taxon>Tremellales</taxon>
        <taxon>Bulleribasidiaceae</taxon>
        <taxon>Dioszegia</taxon>
    </lineage>
</organism>
<feature type="region of interest" description="Disordered" evidence="5">
    <location>
        <begin position="84"/>
        <end position="118"/>
    </location>
</feature>
<dbReference type="PROSITE" id="PS00463">
    <property type="entry name" value="ZN2_CY6_FUNGAL_1"/>
    <property type="match status" value="1"/>
</dbReference>
<dbReference type="SUPFAM" id="SSF57701">
    <property type="entry name" value="Zn2/Cys6 DNA-binding domain"/>
    <property type="match status" value="1"/>
</dbReference>
<evidence type="ECO:0000313" key="7">
    <source>
        <dbReference type="EMBL" id="KAI9633557.1"/>
    </source>
</evidence>
<feature type="compositionally biased region" description="Polar residues" evidence="5">
    <location>
        <begin position="84"/>
        <end position="96"/>
    </location>
</feature>
<dbReference type="Gene3D" id="4.10.240.10">
    <property type="entry name" value="Zn(2)-C6 fungal-type DNA-binding domain"/>
    <property type="match status" value="1"/>
</dbReference>
<dbReference type="SMART" id="SM00066">
    <property type="entry name" value="GAL4"/>
    <property type="match status" value="1"/>
</dbReference>
<proteinExistence type="predicted"/>
<keyword evidence="3" id="KW-0238">DNA-binding</keyword>
<name>A0AA38H2N3_9TREE</name>
<evidence type="ECO:0000256" key="4">
    <source>
        <dbReference type="ARBA" id="ARBA00023242"/>
    </source>
</evidence>
<dbReference type="GO" id="GO:0008270">
    <property type="term" value="F:zinc ion binding"/>
    <property type="evidence" value="ECO:0007669"/>
    <property type="project" value="InterPro"/>
</dbReference>
<dbReference type="Pfam" id="PF00172">
    <property type="entry name" value="Zn_clus"/>
    <property type="match status" value="1"/>
</dbReference>
<keyword evidence="4" id="KW-0539">Nucleus</keyword>
<sequence length="440" mass="47553">MTEQLVLPAPASSPPPPGRSGSSHRVAGHLACERCRNRKIKCSGMPGPCRNCTQHGYECVLPKDKKEREQQQLLLRIEQLEKLTASQSPDGATSSAGPPPPPLPLSQQVGGSKSPGDMLAGIFPWDTPHLPWLPSQGEIPAATESAVFTGSSSVSAQQAGLAAGTAVTAMGQSPWWPVLGFSPREMDGPQGAEGGGDPGELGLPASQSLYLPSEIGRLPETVQPISSPSTSIDSFVNSAGVVFYLGVLAEHPDHPMSSLPVPRHWIGSPNMADIYTRLFAAAIGALHHHKSRQKSSTYVIMAESLPIPDLWDDIDGLECALWNACYRFHEETSTFIDEADVPMSSAIRRSSERHPPNLWLRMSRIIARCIDLGLTNGYLAGHEPLQLSPQSQDQPDPRSKRYSDCLRAAYRLDTRISTAKQRPRVIRAADLDPALLALLQ</sequence>
<dbReference type="InterPro" id="IPR001138">
    <property type="entry name" value="Zn2Cys6_DnaBD"/>
</dbReference>
<evidence type="ECO:0000259" key="6">
    <source>
        <dbReference type="PROSITE" id="PS50048"/>
    </source>
</evidence>
<dbReference type="RefSeq" id="XP_052943334.1">
    <property type="nucleotide sequence ID" value="XM_053087540.1"/>
</dbReference>
<dbReference type="GO" id="GO:0003677">
    <property type="term" value="F:DNA binding"/>
    <property type="evidence" value="ECO:0007669"/>
    <property type="project" value="UniProtKB-KW"/>
</dbReference>
<accession>A0AA38H2N3</accession>
<dbReference type="PANTHER" id="PTHR46910:SF3">
    <property type="entry name" value="HALOTOLERANCE PROTEIN 9-RELATED"/>
    <property type="match status" value="1"/>
</dbReference>
<dbReference type="PANTHER" id="PTHR46910">
    <property type="entry name" value="TRANSCRIPTION FACTOR PDR1"/>
    <property type="match status" value="1"/>
</dbReference>
<dbReference type="InterPro" id="IPR036864">
    <property type="entry name" value="Zn2-C6_fun-type_DNA-bd_sf"/>
</dbReference>
<dbReference type="GeneID" id="77726745"/>
<evidence type="ECO:0000256" key="3">
    <source>
        <dbReference type="ARBA" id="ARBA00023125"/>
    </source>
</evidence>